<dbReference type="Proteomes" id="UP000321548">
    <property type="component" value="Unassembled WGS sequence"/>
</dbReference>
<dbReference type="PANTHER" id="PTHR30035">
    <property type="entry name" value="LIPOPROTEIN VACJ-RELATED"/>
    <property type="match status" value="1"/>
</dbReference>
<keyword evidence="2 3" id="KW-0732">Signal</keyword>
<keyword evidence="5" id="KW-1185">Reference proteome</keyword>
<gene>
    <name evidence="4" type="ORF">FHP08_11920</name>
</gene>
<evidence type="ECO:0000313" key="4">
    <source>
        <dbReference type="EMBL" id="TXL65477.1"/>
    </source>
</evidence>
<dbReference type="InterPro" id="IPR007428">
    <property type="entry name" value="MlaA"/>
</dbReference>
<dbReference type="AlphaFoldDB" id="A0A5C8NW42"/>
<dbReference type="PRINTS" id="PR01805">
    <property type="entry name" value="VACJLIPOPROT"/>
</dbReference>
<dbReference type="PANTHER" id="PTHR30035:SF3">
    <property type="entry name" value="INTERMEMBRANE PHOSPHOLIPID TRANSPORT SYSTEM LIPOPROTEIN MLAA"/>
    <property type="match status" value="1"/>
</dbReference>
<reference evidence="4 5" key="1">
    <citation type="submission" date="2019-06" db="EMBL/GenBank/DDBJ databases">
        <title>Quisquiliibacterium sp. nov., isolated from a maize field.</title>
        <authorList>
            <person name="Lin S.-Y."/>
            <person name="Tsai C.-F."/>
            <person name="Young C.-C."/>
        </authorList>
    </citation>
    <scope>NUCLEOTIDE SEQUENCE [LARGE SCALE GENOMIC DNA]</scope>
    <source>
        <strain evidence="4 5">CC-CFT501</strain>
    </source>
</reference>
<proteinExistence type="inferred from homology"/>
<protein>
    <submittedName>
        <fullName evidence="4">VacJ family lipoprotein</fullName>
    </submittedName>
</protein>
<dbReference type="OrthoDB" id="9785326at2"/>
<comment type="similarity">
    <text evidence="1">Belongs to the MlaA family.</text>
</comment>
<evidence type="ECO:0000256" key="2">
    <source>
        <dbReference type="ARBA" id="ARBA00022729"/>
    </source>
</evidence>
<organism evidence="4 5">
    <name type="scientific">Zeimonas arvi</name>
    <dbReference type="NCBI Taxonomy" id="2498847"/>
    <lineage>
        <taxon>Bacteria</taxon>
        <taxon>Pseudomonadati</taxon>
        <taxon>Pseudomonadota</taxon>
        <taxon>Betaproteobacteria</taxon>
        <taxon>Burkholderiales</taxon>
        <taxon>Burkholderiaceae</taxon>
        <taxon>Zeimonas</taxon>
    </lineage>
</organism>
<dbReference type="EMBL" id="VDUY01000004">
    <property type="protein sequence ID" value="TXL65477.1"/>
    <property type="molecule type" value="Genomic_DNA"/>
</dbReference>
<sequence length="248" mass="26841">MDTDRARSGWRLALAAALLAIAGCATTTGSGAGDDDPSARADPFESFNRSVFAFNDAVDQAVLKPVAKGYEAVVPRPARDMVGNFFGNLADLWTAANQLLQGKPAEAFSDLSRFVVNTTFGFGGIADVASEMGFEKHDEDFGQTLGVWGVPSGPYLVIPLLGPSSFRDAPARGLDMVADPLNEIGSRGQANNLWLTRLIDGRARLFPAERVLEGAALDKYSFTRDAWLQRRRNQVHDGNPPMDYDDED</sequence>
<keyword evidence="4" id="KW-0449">Lipoprotein</keyword>
<feature type="chain" id="PRO_5022826259" evidence="3">
    <location>
        <begin position="33"/>
        <end position="248"/>
    </location>
</feature>
<dbReference type="Pfam" id="PF04333">
    <property type="entry name" value="MlaA"/>
    <property type="match status" value="1"/>
</dbReference>
<comment type="caution">
    <text evidence="4">The sequence shown here is derived from an EMBL/GenBank/DDBJ whole genome shotgun (WGS) entry which is preliminary data.</text>
</comment>
<feature type="signal peptide" evidence="3">
    <location>
        <begin position="1"/>
        <end position="32"/>
    </location>
</feature>
<evidence type="ECO:0000256" key="1">
    <source>
        <dbReference type="ARBA" id="ARBA00010634"/>
    </source>
</evidence>
<accession>A0A5C8NW42</accession>
<name>A0A5C8NW42_9BURK</name>
<dbReference type="GO" id="GO:0016020">
    <property type="term" value="C:membrane"/>
    <property type="evidence" value="ECO:0007669"/>
    <property type="project" value="InterPro"/>
</dbReference>
<evidence type="ECO:0000313" key="5">
    <source>
        <dbReference type="Proteomes" id="UP000321548"/>
    </source>
</evidence>
<evidence type="ECO:0000256" key="3">
    <source>
        <dbReference type="SAM" id="SignalP"/>
    </source>
</evidence>
<dbReference type="PROSITE" id="PS51257">
    <property type="entry name" value="PROKAR_LIPOPROTEIN"/>
    <property type="match status" value="1"/>
</dbReference>
<dbReference type="GO" id="GO:0120010">
    <property type="term" value="P:intermembrane phospholipid transfer"/>
    <property type="evidence" value="ECO:0007669"/>
    <property type="project" value="TreeGrafter"/>
</dbReference>
<dbReference type="RefSeq" id="WP_147704672.1">
    <property type="nucleotide sequence ID" value="NZ_VDUY01000004.1"/>
</dbReference>